<dbReference type="OMA" id="NTEQPGL"/>
<evidence type="ECO:0000256" key="1">
    <source>
        <dbReference type="ARBA" id="ARBA00004240"/>
    </source>
</evidence>
<evidence type="ECO:0000259" key="9">
    <source>
        <dbReference type="PROSITE" id="PS51228"/>
    </source>
</evidence>
<dbReference type="PRINTS" id="PR00689">
    <property type="entry name" value="ACOABINDINGP"/>
</dbReference>
<dbReference type="PROSITE" id="PS51228">
    <property type="entry name" value="ACB_2"/>
    <property type="match status" value="1"/>
</dbReference>
<dbReference type="InterPro" id="IPR000582">
    <property type="entry name" value="Acyl-CoA-binding_protein"/>
</dbReference>
<dbReference type="AlphaFoldDB" id="A0A452SNV5"/>
<dbReference type="Pfam" id="PF00887">
    <property type="entry name" value="ACBP"/>
    <property type="match status" value="1"/>
</dbReference>
<evidence type="ECO:0000256" key="2">
    <source>
        <dbReference type="ARBA" id="ARBA00004555"/>
    </source>
</evidence>
<dbReference type="GO" id="GO:0000062">
    <property type="term" value="F:fatty-acyl-CoA binding"/>
    <property type="evidence" value="ECO:0007669"/>
    <property type="project" value="InterPro"/>
</dbReference>
<evidence type="ECO:0000256" key="3">
    <source>
        <dbReference type="ARBA" id="ARBA00022448"/>
    </source>
</evidence>
<proteinExistence type="predicted"/>
<keyword evidence="6" id="KW-0446">Lipid-binding</keyword>
<evidence type="ECO:0000256" key="7">
    <source>
        <dbReference type="ARBA" id="ARBA00023278"/>
    </source>
</evidence>
<dbReference type="PANTHER" id="PTHR23310">
    <property type="entry name" value="ACYL-COA-BINDING PROTEIN, ACBP"/>
    <property type="match status" value="1"/>
</dbReference>
<evidence type="ECO:0000313" key="10">
    <source>
        <dbReference type="Ensembl" id="ENSUAMP00000034370.1"/>
    </source>
</evidence>
<dbReference type="Gene3D" id="1.20.80.10">
    <property type="match status" value="1"/>
</dbReference>
<dbReference type="InterPro" id="IPR014352">
    <property type="entry name" value="FERM/acyl-CoA-bd_prot_sf"/>
</dbReference>
<evidence type="ECO:0000256" key="4">
    <source>
        <dbReference type="ARBA" id="ARBA00022824"/>
    </source>
</evidence>
<evidence type="ECO:0000256" key="5">
    <source>
        <dbReference type="ARBA" id="ARBA00023034"/>
    </source>
</evidence>
<protein>
    <recommendedName>
        <fullName evidence="8">Acyl-CoA-binding protein</fullName>
    </recommendedName>
</protein>
<evidence type="ECO:0000313" key="11">
    <source>
        <dbReference type="Proteomes" id="UP000291022"/>
    </source>
</evidence>
<dbReference type="GO" id="GO:0005783">
    <property type="term" value="C:endoplasmic reticulum"/>
    <property type="evidence" value="ECO:0007669"/>
    <property type="project" value="UniProtKB-SubCell"/>
</dbReference>
<dbReference type="SUPFAM" id="SSF47027">
    <property type="entry name" value="Acyl-CoA binding protein"/>
    <property type="match status" value="1"/>
</dbReference>
<dbReference type="GeneTree" id="ENSGT00940000154846"/>
<evidence type="ECO:0000256" key="8">
    <source>
        <dbReference type="ARBA" id="ARBA00039735"/>
    </source>
</evidence>
<dbReference type="PANTHER" id="PTHR23310:SF54">
    <property type="entry name" value="ACYL-COA-BINDING PROTEIN"/>
    <property type="match status" value="1"/>
</dbReference>
<comment type="subcellular location">
    <subcellularLocation>
        <location evidence="1">Endoplasmic reticulum</location>
    </subcellularLocation>
    <subcellularLocation>
        <location evidence="2">Golgi apparatus</location>
    </subcellularLocation>
</comment>
<dbReference type="GO" id="GO:0006631">
    <property type="term" value="P:fatty acid metabolic process"/>
    <property type="evidence" value="ECO:0007669"/>
    <property type="project" value="TreeGrafter"/>
</dbReference>
<dbReference type="STRING" id="9643.ENSUAMP00000034370"/>
<dbReference type="Ensembl" id="ENSUAMT00000038276.1">
    <property type="protein sequence ID" value="ENSUAMP00000034370.1"/>
    <property type="gene ID" value="ENSUAMG00000026150.1"/>
</dbReference>
<reference evidence="11" key="1">
    <citation type="submission" date="2016-06" db="EMBL/GenBank/DDBJ databases">
        <title>De novo assembly and RNA-Seq shows season-dependent expression and editing in black bear kidneys.</title>
        <authorList>
            <person name="Korstanje R."/>
            <person name="Srivastava A."/>
            <person name="Sarsani V.K."/>
            <person name="Sheehan S.M."/>
            <person name="Seger R.L."/>
            <person name="Barter M.E."/>
            <person name="Lindqvist C."/>
            <person name="Brody L.C."/>
            <person name="Mullikin J.C."/>
        </authorList>
    </citation>
    <scope>NUCLEOTIDE SEQUENCE [LARGE SCALE GENOMIC DNA]</scope>
</reference>
<reference evidence="10" key="2">
    <citation type="submission" date="2025-08" db="UniProtKB">
        <authorList>
            <consortium name="Ensembl"/>
        </authorList>
    </citation>
    <scope>IDENTIFICATION</scope>
</reference>
<reference evidence="10" key="3">
    <citation type="submission" date="2025-09" db="UniProtKB">
        <authorList>
            <consortium name="Ensembl"/>
        </authorList>
    </citation>
    <scope>IDENTIFICATION</scope>
</reference>
<keyword evidence="3" id="KW-0813">Transport</keyword>
<keyword evidence="7" id="KW-0379">Hydroxylation</keyword>
<keyword evidence="11" id="KW-1185">Reference proteome</keyword>
<evidence type="ECO:0000256" key="6">
    <source>
        <dbReference type="ARBA" id="ARBA00023121"/>
    </source>
</evidence>
<feature type="domain" description="ACB" evidence="9">
    <location>
        <begin position="1"/>
        <end position="69"/>
    </location>
</feature>
<sequence>MLSILIYAIHLQPHEQATVGYANTEQPGLLELKEKAKWDAWNQLKGTSREDAMKAYINKVEDLKKKYAGAWVAQMVGHLPSAQVMISGSWNGALCRAPCSAESLLLPLPTPAHSLSLSLSQMNK</sequence>
<accession>A0A452SNV5</accession>
<dbReference type="Proteomes" id="UP000291022">
    <property type="component" value="Unassembled WGS sequence"/>
</dbReference>
<organism evidence="10 11">
    <name type="scientific">Ursus americanus</name>
    <name type="common">American black bear</name>
    <name type="synonym">Euarctos americanus</name>
    <dbReference type="NCBI Taxonomy" id="9643"/>
    <lineage>
        <taxon>Eukaryota</taxon>
        <taxon>Metazoa</taxon>
        <taxon>Chordata</taxon>
        <taxon>Craniata</taxon>
        <taxon>Vertebrata</taxon>
        <taxon>Euteleostomi</taxon>
        <taxon>Mammalia</taxon>
        <taxon>Eutheria</taxon>
        <taxon>Laurasiatheria</taxon>
        <taxon>Carnivora</taxon>
        <taxon>Caniformia</taxon>
        <taxon>Ursidae</taxon>
        <taxon>Ursus</taxon>
    </lineage>
</organism>
<name>A0A452SNV5_URSAM</name>
<dbReference type="GO" id="GO:0005739">
    <property type="term" value="C:mitochondrion"/>
    <property type="evidence" value="ECO:0007669"/>
    <property type="project" value="TreeGrafter"/>
</dbReference>
<dbReference type="GO" id="GO:0005794">
    <property type="term" value="C:Golgi apparatus"/>
    <property type="evidence" value="ECO:0007669"/>
    <property type="project" value="UniProtKB-SubCell"/>
</dbReference>
<dbReference type="InterPro" id="IPR035984">
    <property type="entry name" value="Acyl-CoA-binding_sf"/>
</dbReference>
<keyword evidence="4" id="KW-0256">Endoplasmic reticulum</keyword>
<keyword evidence="5" id="KW-0333">Golgi apparatus</keyword>